<dbReference type="PANTHER" id="PTHR30055:SF235">
    <property type="entry name" value="TRANSCRIPTIONAL REGULATORY PROTEIN"/>
    <property type="match status" value="1"/>
</dbReference>
<evidence type="ECO:0000256" key="3">
    <source>
        <dbReference type="SAM" id="MobiDB-lite"/>
    </source>
</evidence>
<sequence>MTKTKSKAASGVATRQRLLEAAELLFSEQGFDAVSVRDITEKAGANVAAVNYHFNSREHLVELVMERYINPINDERLARLEALEKRSGSKSLALEEVLDAFVRPFVTQVRRSELSENMFYKLMGRCLGDRGGMMPKSVEQGFQLMLIRFKKAFKKALPGVGEEELLWRVHFMVGSMIHSMAHGDTLNRFTQGASGNPSMETTLSRFIRFGAAGMRQEIAPAESPMKKGSSPADGESQSAEAEARSKGPQEEFLF</sequence>
<feature type="DNA-binding region" description="H-T-H motif" evidence="2">
    <location>
        <begin position="35"/>
        <end position="54"/>
    </location>
</feature>
<dbReference type="Gene3D" id="1.10.357.10">
    <property type="entry name" value="Tetracycline Repressor, domain 2"/>
    <property type="match status" value="1"/>
</dbReference>
<feature type="compositionally biased region" description="Basic and acidic residues" evidence="3">
    <location>
        <begin position="241"/>
        <end position="254"/>
    </location>
</feature>
<evidence type="ECO:0000313" key="5">
    <source>
        <dbReference type="EMBL" id="MFC7336902.1"/>
    </source>
</evidence>
<dbReference type="PANTHER" id="PTHR30055">
    <property type="entry name" value="HTH-TYPE TRANSCRIPTIONAL REGULATOR RUTR"/>
    <property type="match status" value="1"/>
</dbReference>
<dbReference type="Proteomes" id="UP001596472">
    <property type="component" value="Unassembled WGS sequence"/>
</dbReference>
<feature type="domain" description="HTH tetR-type" evidence="4">
    <location>
        <begin position="12"/>
        <end position="72"/>
    </location>
</feature>
<evidence type="ECO:0000256" key="1">
    <source>
        <dbReference type="ARBA" id="ARBA00023125"/>
    </source>
</evidence>
<dbReference type="EMBL" id="JBHTBS010000003">
    <property type="protein sequence ID" value="MFC7336902.1"/>
    <property type="molecule type" value="Genomic_DNA"/>
</dbReference>
<comment type="caution">
    <text evidence="5">The sequence shown here is derived from an EMBL/GenBank/DDBJ whole genome shotgun (WGS) entry which is preliminary data.</text>
</comment>
<name>A0ABW2L5V1_9BACT</name>
<dbReference type="SUPFAM" id="SSF46689">
    <property type="entry name" value="Homeodomain-like"/>
    <property type="match status" value="1"/>
</dbReference>
<feature type="region of interest" description="Disordered" evidence="3">
    <location>
        <begin position="217"/>
        <end position="254"/>
    </location>
</feature>
<dbReference type="InterPro" id="IPR001647">
    <property type="entry name" value="HTH_TetR"/>
</dbReference>
<evidence type="ECO:0000259" key="4">
    <source>
        <dbReference type="PROSITE" id="PS50977"/>
    </source>
</evidence>
<accession>A0ABW2L5V1</accession>
<evidence type="ECO:0000256" key="2">
    <source>
        <dbReference type="PROSITE-ProRule" id="PRU00335"/>
    </source>
</evidence>
<reference evidence="6" key="1">
    <citation type="journal article" date="2019" name="Int. J. Syst. Evol. Microbiol.">
        <title>The Global Catalogue of Microorganisms (GCM) 10K type strain sequencing project: providing services to taxonomists for standard genome sequencing and annotation.</title>
        <authorList>
            <consortium name="The Broad Institute Genomics Platform"/>
            <consortium name="The Broad Institute Genome Sequencing Center for Infectious Disease"/>
            <person name="Wu L."/>
            <person name="Ma J."/>
        </authorList>
    </citation>
    <scope>NUCLEOTIDE SEQUENCE [LARGE SCALE GENOMIC DNA]</scope>
    <source>
        <strain evidence="6">CGMCC 4.1467</strain>
    </source>
</reference>
<keyword evidence="1 2" id="KW-0238">DNA-binding</keyword>
<dbReference type="InterPro" id="IPR050109">
    <property type="entry name" value="HTH-type_TetR-like_transc_reg"/>
</dbReference>
<protein>
    <submittedName>
        <fullName evidence="5">TetR/AcrR family transcriptional regulator</fullName>
    </submittedName>
</protein>
<dbReference type="PRINTS" id="PR00455">
    <property type="entry name" value="HTHTETR"/>
</dbReference>
<dbReference type="Pfam" id="PF17939">
    <property type="entry name" value="TetR_C_30"/>
    <property type="match status" value="1"/>
</dbReference>
<gene>
    <name evidence="5" type="ORF">ACFQY0_06915</name>
</gene>
<dbReference type="RefSeq" id="WP_379710710.1">
    <property type="nucleotide sequence ID" value="NZ_JBHTBS010000003.1"/>
</dbReference>
<dbReference type="PROSITE" id="PS50977">
    <property type="entry name" value="HTH_TETR_2"/>
    <property type="match status" value="1"/>
</dbReference>
<dbReference type="Pfam" id="PF00440">
    <property type="entry name" value="TetR_N"/>
    <property type="match status" value="1"/>
</dbReference>
<dbReference type="InterPro" id="IPR009057">
    <property type="entry name" value="Homeodomain-like_sf"/>
</dbReference>
<proteinExistence type="predicted"/>
<organism evidence="5 6">
    <name type="scientific">Haloferula chungangensis</name>
    <dbReference type="NCBI Taxonomy" id="1048331"/>
    <lineage>
        <taxon>Bacteria</taxon>
        <taxon>Pseudomonadati</taxon>
        <taxon>Verrucomicrobiota</taxon>
        <taxon>Verrucomicrobiia</taxon>
        <taxon>Verrucomicrobiales</taxon>
        <taxon>Verrucomicrobiaceae</taxon>
        <taxon>Haloferula</taxon>
    </lineage>
</organism>
<dbReference type="SUPFAM" id="SSF48498">
    <property type="entry name" value="Tetracyclin repressor-like, C-terminal domain"/>
    <property type="match status" value="1"/>
</dbReference>
<dbReference type="InterPro" id="IPR036271">
    <property type="entry name" value="Tet_transcr_reg_TetR-rel_C_sf"/>
</dbReference>
<dbReference type="InterPro" id="IPR041586">
    <property type="entry name" value="PsrA_TetR_C"/>
</dbReference>
<evidence type="ECO:0000313" key="6">
    <source>
        <dbReference type="Proteomes" id="UP001596472"/>
    </source>
</evidence>
<keyword evidence="6" id="KW-1185">Reference proteome</keyword>